<dbReference type="OrthoDB" id="145370at2157"/>
<reference evidence="1 2" key="1">
    <citation type="submission" date="2010-07" db="EMBL/GenBank/DDBJ databases">
        <title>The complete genome of Methanosalsum zhilinae DSM 4017.</title>
        <authorList>
            <consortium name="US DOE Joint Genome Institute (JGI-PGF)"/>
            <person name="Lucas S."/>
            <person name="Copeland A."/>
            <person name="Lapidus A."/>
            <person name="Glavina del Rio T."/>
            <person name="Dalin E."/>
            <person name="Tice H."/>
            <person name="Bruce D."/>
            <person name="Goodwin L."/>
            <person name="Pitluck S."/>
            <person name="Kyrpides N."/>
            <person name="Mavromatis K."/>
            <person name="Ovchinnikova G."/>
            <person name="Daligault H."/>
            <person name="Detter J.C."/>
            <person name="Han C."/>
            <person name="Tapia R."/>
            <person name="Larimer F."/>
            <person name="Land M."/>
            <person name="Hauser L."/>
            <person name="Markowitz V."/>
            <person name="Cheng J.-F."/>
            <person name="Hugenholtz P."/>
            <person name="Woyke T."/>
            <person name="Wu D."/>
            <person name="Spring S."/>
            <person name="Schueler E."/>
            <person name="Brambilla E."/>
            <person name="Klenk H.-P."/>
            <person name="Eisen J.A."/>
        </authorList>
    </citation>
    <scope>NUCLEOTIDE SEQUENCE [LARGE SCALE GENOMIC DNA]</scope>
    <source>
        <strain evidence="2">DSM 4017 / NBRC 107636 / OCM 62 / WeN5</strain>
    </source>
</reference>
<dbReference type="STRING" id="679901.Mzhil_1932"/>
<evidence type="ECO:0000313" key="2">
    <source>
        <dbReference type="Proteomes" id="UP000006622"/>
    </source>
</evidence>
<name>F7XKQ4_METZD</name>
<dbReference type="AlphaFoldDB" id="F7XKQ4"/>
<dbReference type="GeneID" id="10823576"/>
<gene>
    <name evidence="1" type="ordered locus">Mzhil_1932</name>
</gene>
<dbReference type="EMBL" id="CP002101">
    <property type="protein sequence ID" value="AEH61767.1"/>
    <property type="molecule type" value="Genomic_DNA"/>
</dbReference>
<accession>F7XKQ4</accession>
<dbReference type="RefSeq" id="WP_013899203.1">
    <property type="nucleotide sequence ID" value="NC_015676.1"/>
</dbReference>
<sequence>MGRKFTNKDIEIFNKLAPETGGNTTSAMGHQYPYILRPISHRIAQSSDDFKNRLNKLSSEELDYLVDLALKDMEDIRSLDPGDIDALMDVISEKISSERASELKRHAGII</sequence>
<organism evidence="1 2">
    <name type="scientific">Methanosalsum zhilinae (strain DSM 4017 / NBRC 107636 / OCM 62 / WeN5)</name>
    <name type="common">Methanohalophilus zhilinae</name>
    <dbReference type="NCBI Taxonomy" id="679901"/>
    <lineage>
        <taxon>Archaea</taxon>
        <taxon>Methanobacteriati</taxon>
        <taxon>Methanobacteriota</taxon>
        <taxon>Stenosarchaea group</taxon>
        <taxon>Methanomicrobia</taxon>
        <taxon>Methanosarcinales</taxon>
        <taxon>Methanosarcinaceae</taxon>
        <taxon>Methanosalsum</taxon>
    </lineage>
</organism>
<proteinExistence type="predicted"/>
<dbReference type="Proteomes" id="UP000006622">
    <property type="component" value="Chromosome"/>
</dbReference>
<dbReference type="KEGG" id="mzh:Mzhil_1932"/>
<protein>
    <submittedName>
        <fullName evidence="1">Uncharacterized protein</fullName>
    </submittedName>
</protein>
<dbReference type="HOGENOM" id="CLU_169412_0_0_2"/>
<evidence type="ECO:0000313" key="1">
    <source>
        <dbReference type="EMBL" id="AEH61767.1"/>
    </source>
</evidence>
<keyword evidence="2" id="KW-1185">Reference proteome</keyword>